<dbReference type="AlphaFoldDB" id="A0A4R1HFB9"/>
<dbReference type="RefSeq" id="WP_165922450.1">
    <property type="nucleotide sequence ID" value="NZ_SMFZ01000002.1"/>
</dbReference>
<gene>
    <name evidence="1" type="ORF">EV378_4798</name>
</gene>
<reference evidence="1 2" key="1">
    <citation type="submission" date="2019-03" db="EMBL/GenBank/DDBJ databases">
        <title>Sequencing the genomes of 1000 actinobacteria strains.</title>
        <authorList>
            <person name="Klenk H.-P."/>
        </authorList>
    </citation>
    <scope>NUCLEOTIDE SEQUENCE [LARGE SCALE GENOMIC DNA]</scope>
    <source>
        <strain evidence="1 2">DSM 44969</strain>
    </source>
</reference>
<dbReference type="Proteomes" id="UP000295560">
    <property type="component" value="Unassembled WGS sequence"/>
</dbReference>
<protein>
    <submittedName>
        <fullName evidence="1">Uncharacterized protein</fullName>
    </submittedName>
</protein>
<comment type="caution">
    <text evidence="1">The sequence shown here is derived from an EMBL/GenBank/DDBJ whole genome shotgun (WGS) entry which is preliminary data.</text>
</comment>
<proteinExistence type="predicted"/>
<keyword evidence="2" id="KW-1185">Reference proteome</keyword>
<dbReference type="EMBL" id="SMFZ01000002">
    <property type="protein sequence ID" value="TCK20834.1"/>
    <property type="molecule type" value="Genomic_DNA"/>
</dbReference>
<evidence type="ECO:0000313" key="2">
    <source>
        <dbReference type="Proteomes" id="UP000295560"/>
    </source>
</evidence>
<organism evidence="1 2">
    <name type="scientific">Pseudonocardia endophytica</name>
    <dbReference type="NCBI Taxonomy" id="401976"/>
    <lineage>
        <taxon>Bacteria</taxon>
        <taxon>Bacillati</taxon>
        <taxon>Actinomycetota</taxon>
        <taxon>Actinomycetes</taxon>
        <taxon>Pseudonocardiales</taxon>
        <taxon>Pseudonocardiaceae</taxon>
        <taxon>Pseudonocardia</taxon>
    </lineage>
</organism>
<accession>A0A4R1HFB9</accession>
<evidence type="ECO:0000313" key="1">
    <source>
        <dbReference type="EMBL" id="TCK20834.1"/>
    </source>
</evidence>
<sequence>MQFTLVCHQDRARVSRAEVEQAVRVFRAVVASVDDHGVGFEAAAK</sequence>
<name>A0A4R1HFB9_PSEEN</name>